<dbReference type="FunFam" id="3.40.50.300:FF:000437">
    <property type="entry name" value="ATP-dependent DNA helicase DinG"/>
    <property type="match status" value="1"/>
</dbReference>
<evidence type="ECO:0000256" key="5">
    <source>
        <dbReference type="ARBA" id="ARBA00022840"/>
    </source>
</evidence>
<dbReference type="GO" id="GO:0043139">
    <property type="term" value="F:5'-3' DNA helicase activity"/>
    <property type="evidence" value="ECO:0007669"/>
    <property type="project" value="UniProtKB-EC"/>
</dbReference>
<dbReference type="RefSeq" id="WP_237249001.1">
    <property type="nucleotide sequence ID" value="NZ_JACBZP010000001.1"/>
</dbReference>
<dbReference type="Gene3D" id="3.40.50.300">
    <property type="entry name" value="P-loop containing nucleotide triphosphate hydrolases"/>
    <property type="match status" value="2"/>
</dbReference>
<comment type="caution">
    <text evidence="12">The sequence shown here is derived from an EMBL/GenBank/DDBJ whole genome shotgun (WGS) entry which is preliminary data.</text>
</comment>
<evidence type="ECO:0000256" key="10">
    <source>
        <dbReference type="ARBA" id="ARBA00079061"/>
    </source>
</evidence>
<dbReference type="PANTHER" id="PTHR11472">
    <property type="entry name" value="DNA REPAIR DEAD HELICASE RAD3/XP-D SUBFAMILY MEMBER"/>
    <property type="match status" value="1"/>
</dbReference>
<dbReference type="SMART" id="SM00487">
    <property type="entry name" value="DEXDc"/>
    <property type="match status" value="1"/>
</dbReference>
<feature type="domain" description="Helicase ATP-binding" evidence="11">
    <location>
        <begin position="13"/>
        <end position="315"/>
    </location>
</feature>
<dbReference type="EMBL" id="JACBZP010000001">
    <property type="protein sequence ID" value="NYI67829.1"/>
    <property type="molecule type" value="Genomic_DNA"/>
</dbReference>
<reference evidence="12 13" key="1">
    <citation type="submission" date="2020-07" db="EMBL/GenBank/DDBJ databases">
        <title>Sequencing the genomes of 1000 actinobacteria strains.</title>
        <authorList>
            <person name="Klenk H.-P."/>
        </authorList>
    </citation>
    <scope>NUCLEOTIDE SEQUENCE [LARGE SCALE GENOMIC DNA]</scope>
    <source>
        <strain evidence="12 13">DSM 26341</strain>
    </source>
</reference>
<dbReference type="SMART" id="SM00491">
    <property type="entry name" value="HELICc2"/>
    <property type="match status" value="1"/>
</dbReference>
<dbReference type="GO" id="GO:0016818">
    <property type="term" value="F:hydrolase activity, acting on acid anhydrides, in phosphorus-containing anhydrides"/>
    <property type="evidence" value="ECO:0007669"/>
    <property type="project" value="InterPro"/>
</dbReference>
<dbReference type="AlphaFoldDB" id="A0A7Z0D2S9"/>
<evidence type="ECO:0000313" key="12">
    <source>
        <dbReference type="EMBL" id="NYI67829.1"/>
    </source>
</evidence>
<organism evidence="12 13">
    <name type="scientific">Spelaeicoccus albus</name>
    <dbReference type="NCBI Taxonomy" id="1280376"/>
    <lineage>
        <taxon>Bacteria</taxon>
        <taxon>Bacillati</taxon>
        <taxon>Actinomycetota</taxon>
        <taxon>Actinomycetes</taxon>
        <taxon>Micrococcales</taxon>
        <taxon>Brevibacteriaceae</taxon>
        <taxon>Spelaeicoccus</taxon>
    </lineage>
</organism>
<dbReference type="InterPro" id="IPR045028">
    <property type="entry name" value="DinG/Rad3-like"/>
</dbReference>
<evidence type="ECO:0000256" key="6">
    <source>
        <dbReference type="ARBA" id="ARBA00038058"/>
    </source>
</evidence>
<comment type="cofactor">
    <cofactor evidence="1">
        <name>[4Fe-4S] cluster</name>
        <dbReference type="ChEBI" id="CHEBI:49883"/>
    </cofactor>
</comment>
<evidence type="ECO:0000256" key="8">
    <source>
        <dbReference type="ARBA" id="ARBA00048954"/>
    </source>
</evidence>
<comment type="catalytic activity">
    <reaction evidence="8">
        <text>ATP + H2O = ADP + phosphate + H(+)</text>
        <dbReference type="Rhea" id="RHEA:13065"/>
        <dbReference type="ChEBI" id="CHEBI:15377"/>
        <dbReference type="ChEBI" id="CHEBI:15378"/>
        <dbReference type="ChEBI" id="CHEBI:30616"/>
        <dbReference type="ChEBI" id="CHEBI:43474"/>
        <dbReference type="ChEBI" id="CHEBI:456216"/>
        <dbReference type="EC" id="5.6.2.3"/>
    </reaction>
</comment>
<dbReference type="GO" id="GO:0006139">
    <property type="term" value="P:nucleobase-containing compound metabolic process"/>
    <property type="evidence" value="ECO:0007669"/>
    <property type="project" value="InterPro"/>
</dbReference>
<keyword evidence="4 12" id="KW-0347">Helicase</keyword>
<dbReference type="SUPFAM" id="SSF52540">
    <property type="entry name" value="P-loop containing nucleoside triphosphate hydrolases"/>
    <property type="match status" value="1"/>
</dbReference>
<evidence type="ECO:0000256" key="2">
    <source>
        <dbReference type="ARBA" id="ARBA00022741"/>
    </source>
</evidence>
<name>A0A7Z0D2S9_9MICO</name>
<comment type="similarity">
    <text evidence="6">Belongs to the helicase family. DinG subfamily.</text>
</comment>
<dbReference type="GO" id="GO:0003676">
    <property type="term" value="F:nucleic acid binding"/>
    <property type="evidence" value="ECO:0007669"/>
    <property type="project" value="InterPro"/>
</dbReference>
<evidence type="ECO:0000256" key="4">
    <source>
        <dbReference type="ARBA" id="ARBA00022806"/>
    </source>
</evidence>
<dbReference type="GO" id="GO:0005524">
    <property type="term" value="F:ATP binding"/>
    <property type="evidence" value="ECO:0007669"/>
    <property type="project" value="UniProtKB-KW"/>
</dbReference>
<evidence type="ECO:0000256" key="3">
    <source>
        <dbReference type="ARBA" id="ARBA00022801"/>
    </source>
</evidence>
<dbReference type="Pfam" id="PF13307">
    <property type="entry name" value="Helicase_C_2"/>
    <property type="match status" value="1"/>
</dbReference>
<keyword evidence="3 12" id="KW-0378">Hydrolase</keyword>
<keyword evidence="5" id="KW-0067">ATP-binding</keyword>
<proteinExistence type="inferred from homology"/>
<protein>
    <recommendedName>
        <fullName evidence="9">ATP-dependent helicase DinG</fullName>
        <ecNumber evidence="7">5.6.2.3</ecNumber>
    </recommendedName>
    <alternativeName>
        <fullName evidence="10">DNA 5'-3' helicase DinG</fullName>
    </alternativeName>
</protein>
<dbReference type="Proteomes" id="UP000539111">
    <property type="component" value="Unassembled WGS sequence"/>
</dbReference>
<dbReference type="InterPro" id="IPR011545">
    <property type="entry name" value="DEAD/DEAH_box_helicase_dom"/>
</dbReference>
<dbReference type="InterPro" id="IPR014001">
    <property type="entry name" value="Helicase_ATP-bd"/>
</dbReference>
<accession>A0A7Z0D2S9</accession>
<dbReference type="InterPro" id="IPR027417">
    <property type="entry name" value="P-loop_NTPase"/>
</dbReference>
<dbReference type="EC" id="5.6.2.3" evidence="7"/>
<dbReference type="PROSITE" id="PS51193">
    <property type="entry name" value="HELICASE_ATP_BIND_2"/>
    <property type="match status" value="1"/>
</dbReference>
<keyword evidence="2" id="KW-0547">Nucleotide-binding</keyword>
<evidence type="ECO:0000256" key="7">
    <source>
        <dbReference type="ARBA" id="ARBA00044969"/>
    </source>
</evidence>
<evidence type="ECO:0000256" key="1">
    <source>
        <dbReference type="ARBA" id="ARBA00001966"/>
    </source>
</evidence>
<gene>
    <name evidence="12" type="ORF">BJY26_002135</name>
</gene>
<dbReference type="Pfam" id="PF00270">
    <property type="entry name" value="DEAD"/>
    <property type="match status" value="1"/>
</dbReference>
<dbReference type="InterPro" id="IPR014013">
    <property type="entry name" value="Helic_SF1/SF2_ATP-bd_DinG/Rad3"/>
</dbReference>
<dbReference type="InterPro" id="IPR006555">
    <property type="entry name" value="ATP-dep_Helicase_C"/>
</dbReference>
<evidence type="ECO:0000256" key="9">
    <source>
        <dbReference type="ARBA" id="ARBA00073590"/>
    </source>
</evidence>
<dbReference type="PANTHER" id="PTHR11472:SF34">
    <property type="entry name" value="REGULATOR OF TELOMERE ELONGATION HELICASE 1"/>
    <property type="match status" value="1"/>
</dbReference>
<sequence length="666" mass="69323">MKGETSDTSELLATAVKALGGERRDGQVAMAEAVADSLATGTHLLVQAGTGTGKSLAYLVPAISHAVGADEPVMISTATLALQNQIVARDLPRVIDSLKSELPRAAEVALVKGRRNYVCKHKLDGGYPEESGDTLFDFGADAAAGGAGGGAGGTSKLGKEVSRLREWAAATETGDRDEVVPGVSEKAWAQVSVNAFDCLGAAKCPVAEACFSERARAKAADADVVVTNHALLAIDSFGDAQVLPEHGAVVIDEAHELTDRVTSALAGKLTQAMVSSAASSARKHMSVNPASLERAGDDLAAALEGSVAGLLRSGPDEALGLALTTVRDAARSALTASQSESKETADPGRQVARARLQEIFDLAERILSGAEDDVLWIERSTFRDAETVSVQVAPLSVAGRLRSGLFGQRTVIATSATLTLGGSFNPLAGSFGLIGDDAPKWQGLDVGSPFDYPRQGILYTAKHLAPPSRGGAADDMFRELEELIAAAGGGTLGLFSSRRAAEAAAEEMRRRLDFPVMCQGDDITPTLVKRFAASRSACLFGTLSLWQGVDVPGQNCRLVVIDRLPFPRPDDPLSSARSADVAARGGNGFMSVSATHAAIRLAQGAGRLIRTPSDRGVVAVLDSRLATARYGGYLRASLPPLWPTTNGELVRGALRRLDAADTEPAG</sequence>
<keyword evidence="13" id="KW-1185">Reference proteome</keyword>
<evidence type="ECO:0000313" key="13">
    <source>
        <dbReference type="Proteomes" id="UP000539111"/>
    </source>
</evidence>
<evidence type="ECO:0000259" key="11">
    <source>
        <dbReference type="PROSITE" id="PS51193"/>
    </source>
</evidence>